<evidence type="ECO:0000313" key="1">
    <source>
        <dbReference type="EMBL" id="EHY52148.1"/>
    </source>
</evidence>
<protein>
    <submittedName>
        <fullName evidence="1">Uncharacterized protein</fullName>
    </submittedName>
</protein>
<reference evidence="1" key="1">
    <citation type="submission" date="2011-07" db="EMBL/GenBank/DDBJ databases">
        <title>The Genome Sequence of Exophiala (Wangiella) dermatitidis NIH/UT8656.</title>
        <authorList>
            <consortium name="The Broad Institute Genome Sequencing Platform"/>
            <person name="Cuomo C."/>
            <person name="Wang Z."/>
            <person name="Hunicke-Smith S."/>
            <person name="Szanislo P.J."/>
            <person name="Earl A."/>
            <person name="Young S.K."/>
            <person name="Zeng Q."/>
            <person name="Gargeya S."/>
            <person name="Fitzgerald M."/>
            <person name="Haas B."/>
            <person name="Abouelleil A."/>
            <person name="Alvarado L."/>
            <person name="Arachchi H.M."/>
            <person name="Berlin A."/>
            <person name="Brown A."/>
            <person name="Chapman S.B."/>
            <person name="Chen Z."/>
            <person name="Dunbar C."/>
            <person name="Freedman E."/>
            <person name="Gearin G."/>
            <person name="Gellesch M."/>
            <person name="Goldberg J."/>
            <person name="Griggs A."/>
            <person name="Gujja S."/>
            <person name="Heiman D."/>
            <person name="Howarth C."/>
            <person name="Larson L."/>
            <person name="Lui A."/>
            <person name="MacDonald P.J.P."/>
            <person name="Montmayeur A."/>
            <person name="Murphy C."/>
            <person name="Neiman D."/>
            <person name="Pearson M."/>
            <person name="Priest M."/>
            <person name="Roberts A."/>
            <person name="Saif S."/>
            <person name="Shea T."/>
            <person name="Shenoy N."/>
            <person name="Sisk P."/>
            <person name="Stolte C."/>
            <person name="Sykes S."/>
            <person name="Wortman J."/>
            <person name="Nusbaum C."/>
            <person name="Birren B."/>
        </authorList>
    </citation>
    <scope>NUCLEOTIDE SEQUENCE</scope>
    <source>
        <strain evidence="1">NIH/UT8656</strain>
    </source>
</reference>
<keyword evidence="2" id="KW-1185">Reference proteome</keyword>
<proteinExistence type="predicted"/>
<dbReference type="HOGENOM" id="CLU_026019_0_0_1"/>
<dbReference type="VEuPathDB" id="FungiDB:HMPREF1120_00365"/>
<dbReference type="PANTHER" id="PTHR36847">
    <property type="entry name" value="AMIDOLIGASE ENZYME"/>
    <property type="match status" value="1"/>
</dbReference>
<accession>H6BN24</accession>
<dbReference type="RefSeq" id="XP_009152609.1">
    <property type="nucleotide sequence ID" value="XM_009154361.1"/>
</dbReference>
<dbReference type="OrthoDB" id="412402at2759"/>
<evidence type="ECO:0000313" key="2">
    <source>
        <dbReference type="Proteomes" id="UP000007304"/>
    </source>
</evidence>
<dbReference type="PANTHER" id="PTHR36847:SF1">
    <property type="entry name" value="AMIDOLIGASE ENZYME"/>
    <property type="match status" value="1"/>
</dbReference>
<sequence>MATSATQQTMLPLAFGIEIEFLFGIDNAKAAANPAYEDILRNNIILDSDQVDEIYDPEFDDASDRNAEGLFQAASALRRKGANLRIRFAAKSGGLEDFSRWILTQEEAVEFPTSSAELSAYTNGEFRRCENCAFAGLELISPILKVPDVREGSLNGLVEVNEFLGHMRGRQDVPCFFSAEPKNASIHVHIGLPPTAGGKAVDLPLNLLRHLAFICIAFEDVISLLHHPERLGFPDTKIELYAKPNRVFLGRNPVTSPLHNCREGPEFSAQDEFVKIFNYGHGSDRMDRARLCGILCSRTGYDISRSIFVNFSNIMPPPSPAPHSKKTVEFRQHHGTLSVEEVNQWVFFVTALVRAAERKMNQESVEVPLPYDFIPKVIEKQGDYSKQILTVQQAWKYPEIMWNKKRSLKELFDLLDMPLERRMWWWQKASYSRSNAFKEYRYLSTCAAPCDNPPRRDCDGWDGEGIPRPY</sequence>
<dbReference type="EMBL" id="JH226130">
    <property type="protein sequence ID" value="EHY52148.1"/>
    <property type="molecule type" value="Genomic_DNA"/>
</dbReference>
<dbReference type="OMA" id="VEFRQHH"/>
<organism evidence="1 2">
    <name type="scientific">Exophiala dermatitidis (strain ATCC 34100 / CBS 525.76 / NIH/UT8656)</name>
    <name type="common">Black yeast</name>
    <name type="synonym">Wangiella dermatitidis</name>
    <dbReference type="NCBI Taxonomy" id="858893"/>
    <lineage>
        <taxon>Eukaryota</taxon>
        <taxon>Fungi</taxon>
        <taxon>Dikarya</taxon>
        <taxon>Ascomycota</taxon>
        <taxon>Pezizomycotina</taxon>
        <taxon>Eurotiomycetes</taxon>
        <taxon>Chaetothyriomycetidae</taxon>
        <taxon>Chaetothyriales</taxon>
        <taxon>Herpotrichiellaceae</taxon>
        <taxon>Exophiala</taxon>
    </lineage>
</organism>
<gene>
    <name evidence="1" type="ORF">HMPREF1120_00365</name>
</gene>
<dbReference type="InParanoid" id="H6BN24"/>
<dbReference type="AlphaFoldDB" id="H6BN24"/>
<dbReference type="STRING" id="858893.H6BN24"/>
<dbReference type="Proteomes" id="UP000007304">
    <property type="component" value="Unassembled WGS sequence"/>
</dbReference>
<name>H6BN24_EXODN</name>
<dbReference type="GeneID" id="20305004"/>